<proteinExistence type="predicted"/>
<evidence type="ECO:0000313" key="2">
    <source>
        <dbReference type="Proteomes" id="UP001433508"/>
    </source>
</evidence>
<dbReference type="Proteomes" id="UP001433508">
    <property type="component" value="Unassembled WGS sequence"/>
</dbReference>
<dbReference type="EMBL" id="MU971337">
    <property type="protein sequence ID" value="KAK9240909.1"/>
    <property type="molecule type" value="Genomic_DNA"/>
</dbReference>
<keyword evidence="2" id="KW-1185">Reference proteome</keyword>
<comment type="caution">
    <text evidence="1">The sequence shown here is derived from an EMBL/GenBank/DDBJ whole genome shotgun (WGS) entry which is preliminary data.</text>
</comment>
<evidence type="ECO:0000313" key="1">
    <source>
        <dbReference type="EMBL" id="KAK9240909.1"/>
    </source>
</evidence>
<reference evidence="2" key="1">
    <citation type="journal article" date="2024" name="Front. Bioeng. Biotechnol.">
        <title>Genome-scale model development and genomic sequencing of the oleaginous clade Lipomyces.</title>
        <authorList>
            <person name="Czajka J.J."/>
            <person name="Han Y."/>
            <person name="Kim J."/>
            <person name="Mondo S.J."/>
            <person name="Hofstad B.A."/>
            <person name="Robles A."/>
            <person name="Haridas S."/>
            <person name="Riley R."/>
            <person name="LaButti K."/>
            <person name="Pangilinan J."/>
            <person name="Andreopoulos W."/>
            <person name="Lipzen A."/>
            <person name="Yan J."/>
            <person name="Wang M."/>
            <person name="Ng V."/>
            <person name="Grigoriev I.V."/>
            <person name="Spatafora J.W."/>
            <person name="Magnuson J.K."/>
            <person name="Baker S.E."/>
            <person name="Pomraning K.R."/>
        </authorList>
    </citation>
    <scope>NUCLEOTIDE SEQUENCE [LARGE SCALE GENOMIC DNA]</scope>
    <source>
        <strain evidence="2">CBS 7786</strain>
    </source>
</reference>
<gene>
    <name evidence="1" type="ORF">V1525DRAFT_369564</name>
</gene>
<name>A0ACC3TAW5_LIPKO</name>
<organism evidence="1 2">
    <name type="scientific">Lipomyces kononenkoae</name>
    <name type="common">Yeast</name>
    <dbReference type="NCBI Taxonomy" id="34357"/>
    <lineage>
        <taxon>Eukaryota</taxon>
        <taxon>Fungi</taxon>
        <taxon>Dikarya</taxon>
        <taxon>Ascomycota</taxon>
        <taxon>Saccharomycotina</taxon>
        <taxon>Lipomycetes</taxon>
        <taxon>Lipomycetales</taxon>
        <taxon>Lipomycetaceae</taxon>
        <taxon>Lipomyces</taxon>
    </lineage>
</organism>
<protein>
    <submittedName>
        <fullName evidence="1">Uncharacterized protein</fullName>
    </submittedName>
</protein>
<accession>A0ACC3TAW5</accession>
<sequence>MAALALPRPASPDPSSVLVSAAVSPVPSPPVTPPASPALSSSSQCQSVSPLENRDQLDMPMSSFSVASQDFDTSSIHVQTAQTTPSIQPDQLPRQQPAVTVQFQRLLEFQQQQQQHQQHHHHHHRRHHHHHRRGHELQRPASEQPHTMLESSTDDPSISQQRSPSVDSAVIIGSPSPLLQSPSRCLSPISLSTRLPPSPPLSLLYPAGQYPLVSTSPPVRGLSASQLADALAYVAHQPLPHAQHVFPWLHGLHPENELQLTFLDPSLAHVKACPSSFRNITLVKLGSLGSCKLRGTVSHKEFLPDVSSGQEGFLNLDPVRGVGLRNFDIQVAKVATLSDIVVYSKKGQPTDGLLGLAKRIAQAQLYHRSITPGCPEFSTFIVLDPFEVFEQQYPELVAIAANGKCHEHARDFLYHERREMSIMSAASEVTPGLYLGNVADMASDDEVYDYGGKDDVNMDNGSSSDKWDIYIECVSQASIPSLQELAKVDANVSDNSARSDCDRQFVHIYFPSSGSLAVGNMSDRDLDAFVDFCEWIYRHAHINHRKVLLFCQDGYTETSLLGLAYIMYATGVTAAQAYVDLHVKYKRAFFTFPADLVLLNHLQSRLLVRSPVENCYQAGFAADLPQWIMLMDGSLPSKIFPHMYLGNLGHANNPGLLKELGIKRILSIGEVIDWRAVSEAEYEAEKRAREWRADEMSDNSGSEQSSRESTVSCNGGRDLESVTGFSKIKYIDQIQDDGIDSLSKSIEDCLAFIDEGYRLNEPTLVHCRVGVSRSATICIAEVMRRERLSLPRAYLFVRARRLNVIIQPNLRFMYELMKWEEEEAARRGASRHHRDMEWAWLCKEIAAMNKAYIPG</sequence>